<evidence type="ECO:0000313" key="2">
    <source>
        <dbReference type="Proteomes" id="UP000401081"/>
    </source>
</evidence>
<evidence type="ECO:0000313" key="1">
    <source>
        <dbReference type="EMBL" id="VFS68110.1"/>
    </source>
</evidence>
<proteinExistence type="predicted"/>
<sequence>MTCLWFRRITLLTRFEQAILHRFPGSDVIIHQDPCSVVPQGNRGI</sequence>
<name>A0A485B511_KLUCR</name>
<dbReference type="AlphaFoldDB" id="A0A485B511"/>
<dbReference type="EMBL" id="CAADJD010000020">
    <property type="protein sequence ID" value="VFS68110.1"/>
    <property type="molecule type" value="Genomic_DNA"/>
</dbReference>
<keyword evidence="2" id="KW-1185">Reference proteome</keyword>
<organism evidence="1 2">
    <name type="scientific">Kluyvera cryocrescens</name>
    <name type="common">Kluyvera citrophila</name>
    <dbReference type="NCBI Taxonomy" id="580"/>
    <lineage>
        <taxon>Bacteria</taxon>
        <taxon>Pseudomonadati</taxon>
        <taxon>Pseudomonadota</taxon>
        <taxon>Gammaproteobacteria</taxon>
        <taxon>Enterobacterales</taxon>
        <taxon>Enterobacteriaceae</taxon>
        <taxon>Kluyvera</taxon>
    </lineage>
</organism>
<reference evidence="1 2" key="1">
    <citation type="submission" date="2019-03" db="EMBL/GenBank/DDBJ databases">
        <authorList>
            <consortium name="Pathogen Informatics"/>
        </authorList>
    </citation>
    <scope>NUCLEOTIDE SEQUENCE [LARGE SCALE GENOMIC DNA]</scope>
    <source>
        <strain evidence="1 2">NCTC12993</strain>
    </source>
</reference>
<accession>A0A485B511</accession>
<protein>
    <submittedName>
        <fullName evidence="1">Ferrous-iron efflux pump FieF</fullName>
    </submittedName>
</protein>
<gene>
    <name evidence="1" type="primary">fieF_3</name>
    <name evidence="1" type="ORF">NCTC12993_03894</name>
</gene>
<dbReference type="Proteomes" id="UP000401081">
    <property type="component" value="Unassembled WGS sequence"/>
</dbReference>